<sequence length="219" mass="23873">MLSYANAGLSTFDMADHYESNKVKPPIYTNDVHGAITEDNRQTVVKNGKDSLDICRVVNGMRQTSEWCTTPCDGHTEKSLVAGVELIGTMQLMLMLKYAEKDYIPSLSHPGPGQITSPSRSTTCSTILSVLGLPFPHELTSNLVTHHGGAPATFSLNFGVPTESEDSELPKGLVLDMDVNIHLRITPMGDVGCYNLTLKYDDAGLTTFDMTEILIYMGV</sequence>
<evidence type="ECO:0000313" key="2">
    <source>
        <dbReference type="Proteomes" id="UP000290289"/>
    </source>
</evidence>
<protein>
    <submittedName>
        <fullName evidence="1">Uncharacterized protein</fullName>
    </submittedName>
</protein>
<gene>
    <name evidence="1" type="ORF">DVH24_003794</name>
</gene>
<organism evidence="1 2">
    <name type="scientific">Malus domestica</name>
    <name type="common">Apple</name>
    <name type="synonym">Pyrus malus</name>
    <dbReference type="NCBI Taxonomy" id="3750"/>
    <lineage>
        <taxon>Eukaryota</taxon>
        <taxon>Viridiplantae</taxon>
        <taxon>Streptophyta</taxon>
        <taxon>Embryophyta</taxon>
        <taxon>Tracheophyta</taxon>
        <taxon>Spermatophyta</taxon>
        <taxon>Magnoliopsida</taxon>
        <taxon>eudicotyledons</taxon>
        <taxon>Gunneridae</taxon>
        <taxon>Pentapetalae</taxon>
        <taxon>rosids</taxon>
        <taxon>fabids</taxon>
        <taxon>Rosales</taxon>
        <taxon>Rosaceae</taxon>
        <taxon>Amygdaloideae</taxon>
        <taxon>Maleae</taxon>
        <taxon>Malus</taxon>
    </lineage>
</organism>
<proteinExistence type="predicted"/>
<reference evidence="1 2" key="1">
    <citation type="submission" date="2018-10" db="EMBL/GenBank/DDBJ databases">
        <title>A high-quality apple genome assembly.</title>
        <authorList>
            <person name="Hu J."/>
        </authorList>
    </citation>
    <scope>NUCLEOTIDE SEQUENCE [LARGE SCALE GENOMIC DNA]</scope>
    <source>
        <strain evidence="2">cv. HFTH1</strain>
        <tissue evidence="1">Young leaf</tissue>
    </source>
</reference>
<evidence type="ECO:0000313" key="1">
    <source>
        <dbReference type="EMBL" id="RXI03142.1"/>
    </source>
</evidence>
<accession>A0A498KCE0</accession>
<dbReference type="EMBL" id="RDQH01000329">
    <property type="protein sequence ID" value="RXI03142.1"/>
    <property type="molecule type" value="Genomic_DNA"/>
</dbReference>
<dbReference type="AlphaFoldDB" id="A0A498KCE0"/>
<dbReference type="Proteomes" id="UP000290289">
    <property type="component" value="Chromosome 3"/>
</dbReference>
<comment type="caution">
    <text evidence="1">The sequence shown here is derived from an EMBL/GenBank/DDBJ whole genome shotgun (WGS) entry which is preliminary data.</text>
</comment>
<keyword evidence="2" id="KW-1185">Reference proteome</keyword>
<name>A0A498KCE0_MALDO</name>